<evidence type="ECO:0000313" key="3">
    <source>
        <dbReference type="Proteomes" id="UP000283569"/>
    </source>
</evidence>
<gene>
    <name evidence="2" type="ORF">BFJ72_g10145</name>
</gene>
<comment type="caution">
    <text evidence="2">The sequence shown here is derived from an EMBL/GenBank/DDBJ whole genome shotgun (WGS) entry which is preliminary data.</text>
</comment>
<evidence type="ECO:0000256" key="1">
    <source>
        <dbReference type="SAM" id="MobiDB-lite"/>
    </source>
</evidence>
<dbReference type="AlphaFoldDB" id="A0A420SV24"/>
<organism evidence="2 3">
    <name type="scientific">Gibberella intermedia</name>
    <name type="common">Bulb rot disease fungus</name>
    <name type="synonym">Fusarium proliferatum</name>
    <dbReference type="NCBI Taxonomy" id="948311"/>
    <lineage>
        <taxon>Eukaryota</taxon>
        <taxon>Fungi</taxon>
        <taxon>Dikarya</taxon>
        <taxon>Ascomycota</taxon>
        <taxon>Pezizomycotina</taxon>
        <taxon>Sordariomycetes</taxon>
        <taxon>Hypocreomycetidae</taxon>
        <taxon>Hypocreales</taxon>
        <taxon>Nectriaceae</taxon>
        <taxon>Fusarium</taxon>
        <taxon>Fusarium fujikuroi species complex</taxon>
    </lineage>
</organism>
<dbReference type="Proteomes" id="UP000283569">
    <property type="component" value="Unassembled WGS sequence"/>
</dbReference>
<sequence>MTQPMVVEDPDHGVGLKQTKEMPTLSAEEIPLTTFHSFPNLATELRLKIWKAACFPYAATKRGLHYINLESIWGNEISGELITEMAAMEMKALHSDFQTSSNLQGVPGNRLLHSFNLVLEFNAGWLDNFPESWNKLKEEESSRGLFATWAEGCMRGRGNASCIYLLNKAARWGPHWWVKDDIVFHDCGDAYVEVDNEYFGFFPGKPAEASAMLQFLWRVWALRTVAFCEDCTHDEICEICQLDPGFDMTEFVKVLVRHEKEPARGQIEDRADELDELAKGNDCKVEHDSEDDKEVQEASESKN</sequence>
<dbReference type="EMBL" id="MRDB01000041">
    <property type="protein sequence ID" value="RKL33129.1"/>
    <property type="molecule type" value="Genomic_DNA"/>
</dbReference>
<feature type="region of interest" description="Disordered" evidence="1">
    <location>
        <begin position="281"/>
        <end position="303"/>
    </location>
</feature>
<name>A0A420SV24_GIBIN</name>
<proteinExistence type="predicted"/>
<protein>
    <submittedName>
        <fullName evidence="2">Uncharacterized protein</fullName>
    </submittedName>
</protein>
<evidence type="ECO:0000313" key="2">
    <source>
        <dbReference type="EMBL" id="RKL33129.1"/>
    </source>
</evidence>
<accession>A0A420SV24</accession>
<reference evidence="2 3" key="1">
    <citation type="journal article" date="2018" name="Sci. Rep.">
        <title>Characterisation of pathogen-specific regions and novel effector candidates in Fusarium oxysporum f. sp. cepae.</title>
        <authorList>
            <person name="Armitage A.D."/>
            <person name="Taylor A."/>
            <person name="Sobczyk M.K."/>
            <person name="Baxter L."/>
            <person name="Greenfield B.P."/>
            <person name="Bates H.J."/>
            <person name="Wilson F."/>
            <person name="Jackson A.C."/>
            <person name="Ott S."/>
            <person name="Harrison R.J."/>
            <person name="Clarkson J.P."/>
        </authorList>
    </citation>
    <scope>NUCLEOTIDE SEQUENCE [LARGE SCALE GENOMIC DNA]</scope>
    <source>
        <strain evidence="2 3">Fp_A8</strain>
    </source>
</reference>